<dbReference type="EMBL" id="JBHSCQ010000004">
    <property type="protein sequence ID" value="MFC4264572.1"/>
    <property type="molecule type" value="Genomic_DNA"/>
</dbReference>
<name>A0ABV8QXY2_9MICC</name>
<organism evidence="1 2">
    <name type="scientific">Arthrobacter cryoconiti</name>
    <dbReference type="NCBI Taxonomy" id="748907"/>
    <lineage>
        <taxon>Bacteria</taxon>
        <taxon>Bacillati</taxon>
        <taxon>Actinomycetota</taxon>
        <taxon>Actinomycetes</taxon>
        <taxon>Micrococcales</taxon>
        <taxon>Micrococcaceae</taxon>
        <taxon>Arthrobacter</taxon>
    </lineage>
</organism>
<dbReference type="Proteomes" id="UP001595773">
    <property type="component" value="Unassembled WGS sequence"/>
</dbReference>
<gene>
    <name evidence="1" type="ORF">ACFOW9_03045</name>
</gene>
<sequence>MANFSNQLTLHFSEEGSGFSVTVEDLETFIKEAKARGAESSDEIIPELDNHDELNWFTLYLSPFTAS</sequence>
<comment type="caution">
    <text evidence="1">The sequence shown here is derived from an EMBL/GenBank/DDBJ whole genome shotgun (WGS) entry which is preliminary data.</text>
</comment>
<keyword evidence="2" id="KW-1185">Reference proteome</keyword>
<reference evidence="2" key="1">
    <citation type="journal article" date="2019" name="Int. J. Syst. Evol. Microbiol.">
        <title>The Global Catalogue of Microorganisms (GCM) 10K type strain sequencing project: providing services to taxonomists for standard genome sequencing and annotation.</title>
        <authorList>
            <consortium name="The Broad Institute Genomics Platform"/>
            <consortium name="The Broad Institute Genome Sequencing Center for Infectious Disease"/>
            <person name="Wu L."/>
            <person name="Ma J."/>
        </authorList>
    </citation>
    <scope>NUCLEOTIDE SEQUENCE [LARGE SCALE GENOMIC DNA]</scope>
    <source>
        <strain evidence="2">CGMCC 1.10698</strain>
    </source>
</reference>
<evidence type="ECO:0000313" key="2">
    <source>
        <dbReference type="Proteomes" id="UP001595773"/>
    </source>
</evidence>
<proteinExistence type="predicted"/>
<accession>A0ABV8QXY2</accession>
<protein>
    <submittedName>
        <fullName evidence="1">Uncharacterized protein</fullName>
    </submittedName>
</protein>
<dbReference type="RefSeq" id="WP_230067746.1">
    <property type="nucleotide sequence ID" value="NZ_BAABLL010000001.1"/>
</dbReference>
<evidence type="ECO:0000313" key="1">
    <source>
        <dbReference type="EMBL" id="MFC4264572.1"/>
    </source>
</evidence>